<dbReference type="VEuPathDB" id="FungiDB:BD410DRAFT_482494"/>
<proteinExistence type="predicted"/>
<dbReference type="STRING" id="50990.A0A4Y7QIG2"/>
<evidence type="ECO:0000313" key="2">
    <source>
        <dbReference type="Proteomes" id="UP000294933"/>
    </source>
</evidence>
<evidence type="ECO:0008006" key="3">
    <source>
        <dbReference type="Google" id="ProtNLM"/>
    </source>
</evidence>
<accession>A0A4Y7QIG2</accession>
<dbReference type="EMBL" id="ML170160">
    <property type="protein sequence ID" value="TDL27051.1"/>
    <property type="molecule type" value="Genomic_DNA"/>
</dbReference>
<protein>
    <recommendedName>
        <fullName evidence="3">F-box domain-containing protein</fullName>
    </recommendedName>
</protein>
<dbReference type="AlphaFoldDB" id="A0A4Y7QIG2"/>
<name>A0A4Y7QIG2_9AGAM</name>
<reference evidence="1 2" key="1">
    <citation type="submission" date="2018-06" db="EMBL/GenBank/DDBJ databases">
        <title>A transcriptomic atlas of mushroom development highlights an independent origin of complex multicellularity.</title>
        <authorList>
            <consortium name="DOE Joint Genome Institute"/>
            <person name="Krizsan K."/>
            <person name="Almasi E."/>
            <person name="Merenyi Z."/>
            <person name="Sahu N."/>
            <person name="Viragh M."/>
            <person name="Koszo T."/>
            <person name="Mondo S."/>
            <person name="Kiss B."/>
            <person name="Balint B."/>
            <person name="Kues U."/>
            <person name="Barry K."/>
            <person name="Hegedus J.C."/>
            <person name="Henrissat B."/>
            <person name="Johnson J."/>
            <person name="Lipzen A."/>
            <person name="Ohm R."/>
            <person name="Nagy I."/>
            <person name="Pangilinan J."/>
            <person name="Yan J."/>
            <person name="Xiong Y."/>
            <person name="Grigoriev I.V."/>
            <person name="Hibbett D.S."/>
            <person name="Nagy L.G."/>
        </authorList>
    </citation>
    <scope>NUCLEOTIDE SEQUENCE [LARGE SCALE GENOMIC DNA]</scope>
    <source>
        <strain evidence="1 2">SZMC22713</strain>
    </source>
</reference>
<dbReference type="Proteomes" id="UP000294933">
    <property type="component" value="Unassembled WGS sequence"/>
</dbReference>
<gene>
    <name evidence="1" type="ORF">BD410DRAFT_482494</name>
</gene>
<dbReference type="SUPFAM" id="SSF52047">
    <property type="entry name" value="RNI-like"/>
    <property type="match status" value="1"/>
</dbReference>
<organism evidence="1 2">
    <name type="scientific">Rickenella mellea</name>
    <dbReference type="NCBI Taxonomy" id="50990"/>
    <lineage>
        <taxon>Eukaryota</taxon>
        <taxon>Fungi</taxon>
        <taxon>Dikarya</taxon>
        <taxon>Basidiomycota</taxon>
        <taxon>Agaricomycotina</taxon>
        <taxon>Agaricomycetes</taxon>
        <taxon>Hymenochaetales</taxon>
        <taxon>Rickenellaceae</taxon>
        <taxon>Rickenella</taxon>
    </lineage>
</organism>
<sequence length="257" mass="29252">MPFGGDWHMPNLHHFRGVNVLARAAMGIHLTTCELEFVFEKPLEWEFTPIFQAFQSTTCLETLSLKFKNIIGTDDRETLAPPHAWLQKLKSFSIQVCEGIDILSLQTVFWSLKMPALTSTSINIASAKPDAGNLLAQFLQEPRRRPALRSVRLVIHNSLNPFTCDILSVLKRQAESVHEVYLQVSGLIPPVSTSPRSLKWKTVYFDRCDSLDDSAIQCLTDGLGNDCEIRINDCPNISKRFHQHLLVRFGEKFHYEN</sequence>
<keyword evidence="2" id="KW-1185">Reference proteome</keyword>
<evidence type="ECO:0000313" key="1">
    <source>
        <dbReference type="EMBL" id="TDL27051.1"/>
    </source>
</evidence>